<accession>A0A4Y9RU45</accession>
<keyword evidence="5" id="KW-1185">Reference proteome</keyword>
<reference evidence="4 5" key="1">
    <citation type="submission" date="2019-03" db="EMBL/GenBank/DDBJ databases">
        <title>Draft Genome Sequence of Massilia arenosa sp. nov., a Novel Massilia Species Isolated from a Sandy-loam Maize Soil.</title>
        <authorList>
            <person name="Raths R."/>
            <person name="Peta V."/>
            <person name="Bucking H."/>
        </authorList>
    </citation>
    <scope>NUCLEOTIDE SEQUENCE [LARGE SCALE GENOMIC DNA]</scope>
    <source>
        <strain evidence="4 5">MC02</strain>
    </source>
</reference>
<organism evidence="4 5">
    <name type="scientific">Zemynaea arenosa</name>
    <dbReference type="NCBI Taxonomy" id="2561931"/>
    <lineage>
        <taxon>Bacteria</taxon>
        <taxon>Pseudomonadati</taxon>
        <taxon>Pseudomonadota</taxon>
        <taxon>Betaproteobacteria</taxon>
        <taxon>Burkholderiales</taxon>
        <taxon>Oxalobacteraceae</taxon>
        <taxon>Telluria group</taxon>
        <taxon>Zemynaea</taxon>
    </lineage>
</organism>
<proteinExistence type="predicted"/>
<dbReference type="CDD" id="cd04703">
    <property type="entry name" value="Asparaginase_2_like_1"/>
    <property type="match status" value="1"/>
</dbReference>
<protein>
    <submittedName>
        <fullName evidence="4">L-asparaginase</fullName>
    </submittedName>
</protein>
<sequence>MATEKGYAVVVHGGAGEPQHYEDGCKAAADAAVLELTRGNQAVDAAVAAVVSLENDGRFNAGTGAVLALDGETINLDASVMDSCGVLGAVSSIKFVKNPVLVARDVSKTPHVALACEGATQFARIMGHKFYYAPTRQARETHGEMIGKVRKGVHEHNQDWKDYEKYWNFIVPVQFARENGCDTVGAVVRDAQGRFAVAGSTGGSSPTLLGRVGDTCTMGSGFYAGPAGAVACTGIGEEIIRRITAFRTYQWIESGMPLKEALPKAVAEFPENIDFGIIAVSKTEAGSASNRTMPQAIREAA</sequence>
<gene>
    <name evidence="4" type="ORF">E4L96_22160</name>
</gene>
<evidence type="ECO:0000256" key="1">
    <source>
        <dbReference type="PIRSR" id="PIRSR600246-1"/>
    </source>
</evidence>
<dbReference type="SUPFAM" id="SSF56235">
    <property type="entry name" value="N-terminal nucleophile aminohydrolases (Ntn hydrolases)"/>
    <property type="match status" value="1"/>
</dbReference>
<dbReference type="Proteomes" id="UP000298438">
    <property type="component" value="Unassembled WGS sequence"/>
</dbReference>
<dbReference type="AlphaFoldDB" id="A0A4Y9RU45"/>
<feature type="active site" description="Nucleophile" evidence="1">
    <location>
        <position position="183"/>
    </location>
</feature>
<dbReference type="Gene3D" id="3.60.20.30">
    <property type="entry name" value="(Glycosyl)asparaginase"/>
    <property type="match status" value="1"/>
</dbReference>
<dbReference type="EMBL" id="SPVF01000268">
    <property type="protein sequence ID" value="TFW11316.1"/>
    <property type="molecule type" value="Genomic_DNA"/>
</dbReference>
<dbReference type="OrthoDB" id="9780217at2"/>
<feature type="binding site" evidence="2">
    <location>
        <begin position="211"/>
        <end position="214"/>
    </location>
    <ligand>
        <name>substrate</name>
    </ligand>
</feature>
<dbReference type="InterPro" id="IPR029055">
    <property type="entry name" value="Ntn_hydrolases_N"/>
</dbReference>
<comment type="caution">
    <text evidence="4">The sequence shown here is derived from an EMBL/GenBank/DDBJ whole genome shotgun (WGS) entry which is preliminary data.</text>
</comment>
<evidence type="ECO:0000256" key="3">
    <source>
        <dbReference type="PIRSR" id="PIRSR600246-3"/>
    </source>
</evidence>
<dbReference type="Pfam" id="PF01112">
    <property type="entry name" value="Asparaginase_2"/>
    <property type="match status" value="1"/>
</dbReference>
<feature type="site" description="Cleavage; by autolysis" evidence="3">
    <location>
        <begin position="182"/>
        <end position="183"/>
    </location>
</feature>
<dbReference type="PANTHER" id="PTHR10188">
    <property type="entry name" value="L-ASPARAGINASE"/>
    <property type="match status" value="1"/>
</dbReference>
<evidence type="ECO:0000256" key="2">
    <source>
        <dbReference type="PIRSR" id="PIRSR600246-2"/>
    </source>
</evidence>
<name>A0A4Y9RU45_9BURK</name>
<feature type="binding site" evidence="2">
    <location>
        <begin position="233"/>
        <end position="236"/>
    </location>
    <ligand>
        <name>substrate</name>
    </ligand>
</feature>
<evidence type="ECO:0000313" key="5">
    <source>
        <dbReference type="Proteomes" id="UP000298438"/>
    </source>
</evidence>
<dbReference type="PANTHER" id="PTHR10188:SF13">
    <property type="entry name" value="ISOASPARTYL PEPTIDASE_L-ASPARAGINASE 2-RELATED"/>
    <property type="match status" value="1"/>
</dbReference>
<evidence type="ECO:0000313" key="4">
    <source>
        <dbReference type="EMBL" id="TFW11316.1"/>
    </source>
</evidence>
<dbReference type="GO" id="GO:0016787">
    <property type="term" value="F:hydrolase activity"/>
    <property type="evidence" value="ECO:0007669"/>
    <property type="project" value="InterPro"/>
</dbReference>
<dbReference type="InterPro" id="IPR000246">
    <property type="entry name" value="Peptidase_T2"/>
</dbReference>
<dbReference type="RefSeq" id="WP_135209395.1">
    <property type="nucleotide sequence ID" value="NZ_SPVF01000268.1"/>
</dbReference>